<dbReference type="SMART" id="SM00710">
    <property type="entry name" value="PbH1"/>
    <property type="match status" value="3"/>
</dbReference>
<feature type="domain" description="SHC SH2" evidence="5">
    <location>
        <begin position="29"/>
        <end position="243"/>
    </location>
</feature>
<dbReference type="InterPro" id="IPR011050">
    <property type="entry name" value="Pectin_lyase_fold/virulence"/>
</dbReference>
<dbReference type="InterPro" id="IPR057508">
    <property type="entry name" value="SHCBP-like_N"/>
</dbReference>
<dbReference type="AlphaFoldDB" id="A0A8J9U4E7"/>
<keyword evidence="2" id="KW-0963">Cytoplasm</keyword>
<gene>
    <name evidence="6" type="ORF">BINO364_LOCUS790</name>
</gene>
<dbReference type="PANTHER" id="PTHR14695:SF4">
    <property type="entry name" value="PROTEIN NESSUN DORMA"/>
    <property type="match status" value="1"/>
</dbReference>
<dbReference type="EMBL" id="OV170221">
    <property type="protein sequence ID" value="CAH0713647.1"/>
    <property type="molecule type" value="Genomic_DNA"/>
</dbReference>
<name>A0A8J9U4E7_9NEOP</name>
<dbReference type="Gene3D" id="2.160.20.10">
    <property type="entry name" value="Single-stranded right-handed beta-helix, Pectin lyase-like"/>
    <property type="match status" value="1"/>
</dbReference>
<dbReference type="GO" id="GO:0007283">
    <property type="term" value="P:spermatogenesis"/>
    <property type="evidence" value="ECO:0007669"/>
    <property type="project" value="TreeGrafter"/>
</dbReference>
<evidence type="ECO:0008006" key="8">
    <source>
        <dbReference type="Google" id="ProtNLM"/>
    </source>
</evidence>
<evidence type="ECO:0000259" key="4">
    <source>
        <dbReference type="Pfam" id="PF13229"/>
    </source>
</evidence>
<keyword evidence="3" id="KW-0206">Cytoskeleton</keyword>
<evidence type="ECO:0000313" key="7">
    <source>
        <dbReference type="Proteomes" id="UP000838878"/>
    </source>
</evidence>
<evidence type="ECO:0000256" key="3">
    <source>
        <dbReference type="ARBA" id="ARBA00023212"/>
    </source>
</evidence>
<evidence type="ECO:0000256" key="2">
    <source>
        <dbReference type="ARBA" id="ARBA00022490"/>
    </source>
</evidence>
<dbReference type="Proteomes" id="UP000838878">
    <property type="component" value="Chromosome 1"/>
</dbReference>
<evidence type="ECO:0000313" key="6">
    <source>
        <dbReference type="EMBL" id="CAH0713647.1"/>
    </source>
</evidence>
<reference evidence="6" key="1">
    <citation type="submission" date="2021-12" db="EMBL/GenBank/DDBJ databases">
        <authorList>
            <person name="Martin H S."/>
        </authorList>
    </citation>
    <scope>NUCLEOTIDE SEQUENCE</scope>
</reference>
<dbReference type="InterPro" id="IPR006626">
    <property type="entry name" value="PbH1"/>
</dbReference>
<accession>A0A8J9U4E7</accession>
<dbReference type="SUPFAM" id="SSF51126">
    <property type="entry name" value="Pectin lyase-like"/>
    <property type="match status" value="1"/>
</dbReference>
<dbReference type="GO" id="GO:0007112">
    <property type="term" value="P:male meiosis cytokinesis"/>
    <property type="evidence" value="ECO:0007669"/>
    <property type="project" value="TreeGrafter"/>
</dbReference>
<dbReference type="Pfam" id="PF23762">
    <property type="entry name" value="SHCBP_N"/>
    <property type="match status" value="1"/>
</dbReference>
<dbReference type="Pfam" id="PF13229">
    <property type="entry name" value="Beta_helix"/>
    <property type="match status" value="1"/>
</dbReference>
<evidence type="ECO:0000256" key="1">
    <source>
        <dbReference type="ARBA" id="ARBA00004186"/>
    </source>
</evidence>
<feature type="domain" description="Right handed beta helix" evidence="4">
    <location>
        <begin position="382"/>
        <end position="486"/>
    </location>
</feature>
<dbReference type="OrthoDB" id="5978115at2759"/>
<dbReference type="InterPro" id="IPR045140">
    <property type="entry name" value="SHCBP1-like"/>
</dbReference>
<dbReference type="PANTHER" id="PTHR14695">
    <property type="entry name" value="SHC SH2-DOMAIN BINDING PROTEIN 1-RELATED"/>
    <property type="match status" value="1"/>
</dbReference>
<comment type="subcellular location">
    <subcellularLocation>
        <location evidence="1">Cytoplasm</location>
        <location evidence="1">Cytoskeleton</location>
        <location evidence="1">Spindle</location>
    </subcellularLocation>
</comment>
<dbReference type="InterPro" id="IPR012334">
    <property type="entry name" value="Pectin_lyas_fold"/>
</dbReference>
<evidence type="ECO:0000259" key="5">
    <source>
        <dbReference type="Pfam" id="PF23762"/>
    </source>
</evidence>
<feature type="non-terminal residue" evidence="6">
    <location>
        <position position="506"/>
    </location>
</feature>
<organism evidence="6 7">
    <name type="scientific">Brenthis ino</name>
    <name type="common">lesser marbled fritillary</name>
    <dbReference type="NCBI Taxonomy" id="405034"/>
    <lineage>
        <taxon>Eukaryota</taxon>
        <taxon>Metazoa</taxon>
        <taxon>Ecdysozoa</taxon>
        <taxon>Arthropoda</taxon>
        <taxon>Hexapoda</taxon>
        <taxon>Insecta</taxon>
        <taxon>Pterygota</taxon>
        <taxon>Neoptera</taxon>
        <taxon>Endopterygota</taxon>
        <taxon>Lepidoptera</taxon>
        <taxon>Glossata</taxon>
        <taxon>Ditrysia</taxon>
        <taxon>Papilionoidea</taxon>
        <taxon>Nymphalidae</taxon>
        <taxon>Heliconiinae</taxon>
        <taxon>Argynnini</taxon>
        <taxon>Brenthis</taxon>
    </lineage>
</organism>
<protein>
    <recommendedName>
        <fullName evidence="8">Right handed beta helix domain-containing protein</fullName>
    </recommendedName>
</protein>
<dbReference type="GO" id="GO:0005819">
    <property type="term" value="C:spindle"/>
    <property type="evidence" value="ECO:0007669"/>
    <property type="project" value="UniProtKB-SubCell"/>
</dbReference>
<keyword evidence="7" id="KW-1185">Reference proteome</keyword>
<dbReference type="InterPro" id="IPR039448">
    <property type="entry name" value="Beta_helix"/>
</dbReference>
<proteinExistence type="predicted"/>
<sequence length="506" mass="57264">MLAVHTFARSDNEILEGLLRIFNTGRGTAREQWSLQAEMLVEPVGWDALWKLSKEFCKKFDVRFPCIAYITVTSVDFEELTANVDVLSVQHESVTLPERVVDIPLIDLWPTVKQQELCVNAASTAEFIDLLRFFIQNLWMPWDDHDDKVVLPKTIEDRMNLWMDLQNGSIPNYVSRSIKMIRSSAINAHEKLKELDTSLCEGDISDGDDSLLPSNYISVCAEMNVKLDILMSKWSLYENPLIREQCLAKARNKWQKIKNKKNVVALWQGGDVSEFANISTFLQSNLSSEHTLLILMSAEEGLSMEPDEVVVCSKHYEVPEMPLSQISLCSFNGATLKASDMRSCLFMLSEECKLRDLTLYCTEVNTVIMMQAGTLHINNCMLRDDSENFQSDFTQGIVARSGAKILIENCTFENFYSGIVVHKGVQLELRNCHIKKCGVGIQMYSGSHVKLDGTVISDCTEQCIRCEVDTEGKKTEMEGLQVMSNCKIGFGDLQKEVLIVRQDLIS</sequence>